<sequence>MSCAAVAPRPRTFLDVPASVEVRAVLTDWLIRDLTATAFAVLAGARDERRFVDTASDLVQLRRVTPAMVQSPGRLASHTASCQRAADVVRPLEQTAAARGFSLQRWERADRSIGGVADRLLAEEVVDAANTARWAISTCTAGWSALHAVLVVEQYLLDEVAGADRRRAAVLARPFTTSYGHLLGSLKTRGAIG</sequence>
<keyword evidence="2" id="KW-1185">Reference proteome</keyword>
<evidence type="ECO:0000313" key="1">
    <source>
        <dbReference type="EMBL" id="GAA3547331.1"/>
    </source>
</evidence>
<organism evidence="1 2">
    <name type="scientific">Nocardioides daeguensis</name>
    <dbReference type="NCBI Taxonomy" id="908359"/>
    <lineage>
        <taxon>Bacteria</taxon>
        <taxon>Bacillati</taxon>
        <taxon>Actinomycetota</taxon>
        <taxon>Actinomycetes</taxon>
        <taxon>Propionibacteriales</taxon>
        <taxon>Nocardioidaceae</taxon>
        <taxon>Nocardioides</taxon>
    </lineage>
</organism>
<proteinExistence type="predicted"/>
<protein>
    <submittedName>
        <fullName evidence="1">Uncharacterized protein</fullName>
    </submittedName>
</protein>
<gene>
    <name evidence="1" type="ORF">GCM10022263_38040</name>
</gene>
<evidence type="ECO:0000313" key="2">
    <source>
        <dbReference type="Proteomes" id="UP001500301"/>
    </source>
</evidence>
<comment type="caution">
    <text evidence="1">The sequence shown here is derived from an EMBL/GenBank/DDBJ whole genome shotgun (WGS) entry which is preliminary data.</text>
</comment>
<name>A0ABP6W945_9ACTN</name>
<accession>A0ABP6W945</accession>
<reference evidence="2" key="1">
    <citation type="journal article" date="2019" name="Int. J. Syst. Evol. Microbiol.">
        <title>The Global Catalogue of Microorganisms (GCM) 10K type strain sequencing project: providing services to taxonomists for standard genome sequencing and annotation.</title>
        <authorList>
            <consortium name="The Broad Institute Genomics Platform"/>
            <consortium name="The Broad Institute Genome Sequencing Center for Infectious Disease"/>
            <person name="Wu L."/>
            <person name="Ma J."/>
        </authorList>
    </citation>
    <scope>NUCLEOTIDE SEQUENCE [LARGE SCALE GENOMIC DNA]</scope>
    <source>
        <strain evidence="2">JCM 17460</strain>
    </source>
</reference>
<dbReference type="Proteomes" id="UP001500301">
    <property type="component" value="Unassembled WGS sequence"/>
</dbReference>
<dbReference type="EMBL" id="BAABBB010000022">
    <property type="protein sequence ID" value="GAA3547331.1"/>
    <property type="molecule type" value="Genomic_DNA"/>
</dbReference>